<dbReference type="CDD" id="cd01335">
    <property type="entry name" value="Radical_SAM"/>
    <property type="match status" value="1"/>
</dbReference>
<evidence type="ECO:0000256" key="4">
    <source>
        <dbReference type="ARBA" id="ARBA00022691"/>
    </source>
</evidence>
<dbReference type="Gene3D" id="3.40.50.280">
    <property type="entry name" value="Cobalamin-binding domain"/>
    <property type="match status" value="1"/>
</dbReference>
<accession>A0ABN4VSN2</accession>
<sequence>MDVVLVSGLGPTLKNSDYLATTMLDRQSGDANTAAYLKGTDLEDFGLRRLGFRHNGTDYPLLRPRYYNVPHLTTFAVQEILERAGHHVDTYDATNLWTDDLPAPAPQGDYRAALLSTSFIWTDRDLRHAVQWISATYPGIPIVLGGQYSNLKYTSLMRSIPEIDYIVRGDGEEALPGLLTALEKGSDPETVPNLVYRHSRELLGYRMSPFEYLDLDAFPSPSPKGQWRVIPYESMRGCPFSCKFCSFPAASPKWRYKSAQKIADDWRRYADENGASYISAMDSTFTVPPTRLRELMRLLPDVGVGWEGYSRANVLKTPELIAQLAASHCQFLSIGFESMSDSTLRYMNKKVTRKDNLRAFRLLNEGGLGYRCSFMAGYPGERPEDFAETRDFLSEEYAGHFMLSVFSISDETMPLWEDKEALRIEVHDPDDPDYSWSHIGMDVHTARRLNHTTLDRVRQVNDRAVLRLWQADYQHLLMPQLGRWENIAVEKAVERIGMTPRDHSDPAAAVPQIRKQLDVLSRYGVALYPRADVLSDRPLFHT</sequence>
<evidence type="ECO:0000256" key="3">
    <source>
        <dbReference type="ARBA" id="ARBA00022679"/>
    </source>
</evidence>
<dbReference type="SMART" id="SM00729">
    <property type="entry name" value="Elp3"/>
    <property type="match status" value="1"/>
</dbReference>
<evidence type="ECO:0000313" key="11">
    <source>
        <dbReference type="Proteomes" id="UP000187191"/>
    </source>
</evidence>
<dbReference type="Pfam" id="PF02310">
    <property type="entry name" value="B12-binding"/>
    <property type="match status" value="1"/>
</dbReference>
<dbReference type="PROSITE" id="PS51918">
    <property type="entry name" value="RADICAL_SAM"/>
    <property type="match status" value="1"/>
</dbReference>
<evidence type="ECO:0000256" key="6">
    <source>
        <dbReference type="ARBA" id="ARBA00023004"/>
    </source>
</evidence>
<evidence type="ECO:0000313" key="10">
    <source>
        <dbReference type="EMBL" id="APY90124.1"/>
    </source>
</evidence>
<dbReference type="InterPro" id="IPR034466">
    <property type="entry name" value="Methyltransferase_Class_B"/>
</dbReference>
<keyword evidence="5" id="KW-0479">Metal-binding</keyword>
<gene>
    <name evidence="10" type="ORF">A7J05_34650</name>
</gene>
<keyword evidence="11" id="KW-1185">Reference proteome</keyword>
<protein>
    <recommendedName>
        <fullName evidence="12">Radical SAM protein</fullName>
    </recommendedName>
</protein>
<dbReference type="InterPro" id="IPR058240">
    <property type="entry name" value="rSAM_sf"/>
</dbReference>
<dbReference type="SFLD" id="SFLDG01123">
    <property type="entry name" value="methyltransferase_(Class_B)"/>
    <property type="match status" value="1"/>
</dbReference>
<evidence type="ECO:0000259" key="8">
    <source>
        <dbReference type="PROSITE" id="PS51332"/>
    </source>
</evidence>
<dbReference type="InterPro" id="IPR051198">
    <property type="entry name" value="BchE-like"/>
</dbReference>
<proteinExistence type="predicted"/>
<evidence type="ECO:0000259" key="9">
    <source>
        <dbReference type="PROSITE" id="PS51918"/>
    </source>
</evidence>
<evidence type="ECO:0000256" key="5">
    <source>
        <dbReference type="ARBA" id="ARBA00022723"/>
    </source>
</evidence>
<feature type="domain" description="B12-binding" evidence="8">
    <location>
        <begin position="57"/>
        <end position="189"/>
    </location>
</feature>
<dbReference type="PROSITE" id="PS51332">
    <property type="entry name" value="B12_BINDING"/>
    <property type="match status" value="1"/>
</dbReference>
<dbReference type="InterPro" id="IPR006158">
    <property type="entry name" value="Cobalamin-bd"/>
</dbReference>
<keyword evidence="6" id="KW-0408">Iron</keyword>
<keyword evidence="2" id="KW-0489">Methyltransferase</keyword>
<keyword evidence="4" id="KW-0949">S-adenosyl-L-methionine</keyword>
<dbReference type="Proteomes" id="UP000187191">
    <property type="component" value="Chromosome"/>
</dbReference>
<dbReference type="SFLD" id="SFLDG01082">
    <property type="entry name" value="B12-binding_domain_containing"/>
    <property type="match status" value="1"/>
</dbReference>
<keyword evidence="3" id="KW-0808">Transferase</keyword>
<organism evidence="10 11">
    <name type="scientific">Streptomyces alfalfae</name>
    <dbReference type="NCBI Taxonomy" id="1642299"/>
    <lineage>
        <taxon>Bacteria</taxon>
        <taxon>Bacillati</taxon>
        <taxon>Actinomycetota</taxon>
        <taxon>Actinomycetes</taxon>
        <taxon>Kitasatosporales</taxon>
        <taxon>Streptomycetaceae</taxon>
        <taxon>Streptomyces</taxon>
    </lineage>
</organism>
<dbReference type="EMBL" id="CP015588">
    <property type="protein sequence ID" value="APY90124.1"/>
    <property type="molecule type" value="Genomic_DNA"/>
</dbReference>
<dbReference type="SUPFAM" id="SSF102114">
    <property type="entry name" value="Radical SAM enzymes"/>
    <property type="match status" value="1"/>
</dbReference>
<dbReference type="InterPro" id="IPR007197">
    <property type="entry name" value="rSAM"/>
</dbReference>
<dbReference type="PANTHER" id="PTHR43409">
    <property type="entry name" value="ANAEROBIC MAGNESIUM-PROTOPORPHYRIN IX MONOMETHYL ESTER CYCLASE-RELATED"/>
    <property type="match status" value="1"/>
</dbReference>
<dbReference type="InterPro" id="IPR023404">
    <property type="entry name" value="rSAM_horseshoe"/>
</dbReference>
<dbReference type="SFLD" id="SFLDS00029">
    <property type="entry name" value="Radical_SAM"/>
    <property type="match status" value="1"/>
</dbReference>
<dbReference type="Gene3D" id="3.80.30.20">
    <property type="entry name" value="tm_1862 like domain"/>
    <property type="match status" value="1"/>
</dbReference>
<keyword evidence="7" id="KW-0411">Iron-sulfur</keyword>
<name>A0ABN4VSN2_9ACTN</name>
<dbReference type="Pfam" id="PF04055">
    <property type="entry name" value="Radical_SAM"/>
    <property type="match status" value="1"/>
</dbReference>
<evidence type="ECO:0000256" key="2">
    <source>
        <dbReference type="ARBA" id="ARBA00022603"/>
    </source>
</evidence>
<comment type="cofactor">
    <cofactor evidence="1">
        <name>[4Fe-4S] cluster</name>
        <dbReference type="ChEBI" id="CHEBI:49883"/>
    </cofactor>
</comment>
<dbReference type="PANTHER" id="PTHR43409:SF7">
    <property type="entry name" value="BLL1977 PROTEIN"/>
    <property type="match status" value="1"/>
</dbReference>
<evidence type="ECO:0008006" key="12">
    <source>
        <dbReference type="Google" id="ProtNLM"/>
    </source>
</evidence>
<dbReference type="InterPro" id="IPR006638">
    <property type="entry name" value="Elp3/MiaA/NifB-like_rSAM"/>
</dbReference>
<reference evidence="10 11" key="1">
    <citation type="submission" date="2016-05" db="EMBL/GenBank/DDBJ databases">
        <authorList>
            <person name="Gu J."/>
        </authorList>
    </citation>
    <scope>NUCLEOTIDE SEQUENCE [LARGE SCALE GENOMIC DNA]</scope>
    <source>
        <strain evidence="10 11">ACCC40021</strain>
    </source>
</reference>
<evidence type="ECO:0000256" key="7">
    <source>
        <dbReference type="ARBA" id="ARBA00023014"/>
    </source>
</evidence>
<evidence type="ECO:0000256" key="1">
    <source>
        <dbReference type="ARBA" id="ARBA00001966"/>
    </source>
</evidence>
<feature type="domain" description="Radical SAM core" evidence="9">
    <location>
        <begin position="224"/>
        <end position="442"/>
    </location>
</feature>